<comment type="caution">
    <text evidence="1">The sequence shown here is derived from an EMBL/GenBank/DDBJ whole genome shotgun (WGS) entry which is preliminary data.</text>
</comment>
<dbReference type="Proteomes" id="UP001310022">
    <property type="component" value="Unassembled WGS sequence"/>
</dbReference>
<evidence type="ECO:0000313" key="1">
    <source>
        <dbReference type="EMBL" id="GJM63064.1"/>
    </source>
</evidence>
<name>A0AAN4W1B4_9BACT</name>
<sequence length="234" mass="28263">MIQIKLKFKIYDFLFLLKCEDIFTKEDWDLTVKNEDLTQLDVIEKSSLSYNDLFSFFNKNKSTKGISFSYVIKGDTDYEYVDKAVHFRYEENVFTISLYYEKDQIDSDKFIFIDSFLLELYRSMPEGLGYVSWVDVGNQFLFAKNNELLQYKFYSNVFNEKLYFWHCVSKPSLYKRYHSKEQLLNCPFVKVEEWEDGSIEMIHFEDPMEITSEKSIHQIKKVWKHLSENKLYED</sequence>
<organism evidence="1 2">
    <name type="scientific">Persicobacter diffluens</name>
    <dbReference type="NCBI Taxonomy" id="981"/>
    <lineage>
        <taxon>Bacteria</taxon>
        <taxon>Pseudomonadati</taxon>
        <taxon>Bacteroidota</taxon>
        <taxon>Cytophagia</taxon>
        <taxon>Cytophagales</taxon>
        <taxon>Persicobacteraceae</taxon>
        <taxon>Persicobacter</taxon>
    </lineage>
</organism>
<gene>
    <name evidence="1" type="ORF">PEDI_36160</name>
</gene>
<dbReference type="AlphaFoldDB" id="A0AAN4W1B4"/>
<dbReference type="RefSeq" id="WP_338238273.1">
    <property type="nucleotide sequence ID" value="NZ_BQKE01000002.1"/>
</dbReference>
<keyword evidence="2" id="KW-1185">Reference proteome</keyword>
<proteinExistence type="predicted"/>
<dbReference type="EMBL" id="BQKE01000002">
    <property type="protein sequence ID" value="GJM63064.1"/>
    <property type="molecule type" value="Genomic_DNA"/>
</dbReference>
<reference evidence="1 2" key="1">
    <citation type="submission" date="2021-12" db="EMBL/GenBank/DDBJ databases">
        <title>Genome sequencing of bacteria with rrn-lacking chromosome and rrn-plasmid.</title>
        <authorList>
            <person name="Anda M."/>
            <person name="Iwasaki W."/>
        </authorList>
    </citation>
    <scope>NUCLEOTIDE SEQUENCE [LARGE SCALE GENOMIC DNA]</scope>
    <source>
        <strain evidence="1 2">NBRC 15940</strain>
    </source>
</reference>
<accession>A0AAN4W1B4</accession>
<evidence type="ECO:0000313" key="2">
    <source>
        <dbReference type="Proteomes" id="UP001310022"/>
    </source>
</evidence>
<protein>
    <submittedName>
        <fullName evidence="1">Uncharacterized protein</fullName>
    </submittedName>
</protein>